<keyword evidence="7 10" id="KW-0472">Membrane</keyword>
<dbReference type="Pfam" id="PF02949">
    <property type="entry name" value="7tm_6"/>
    <property type="match status" value="1"/>
</dbReference>
<comment type="subcellular location">
    <subcellularLocation>
        <location evidence="1 10">Cell membrane</location>
        <topology evidence="1 10">Multi-pass membrane protein</topology>
    </subcellularLocation>
</comment>
<keyword evidence="4 10" id="KW-0812">Transmembrane</keyword>
<evidence type="ECO:0000256" key="9">
    <source>
        <dbReference type="ARBA" id="ARBA00023224"/>
    </source>
</evidence>
<dbReference type="AlphaFoldDB" id="A0A3F2ZDC1"/>
<dbReference type="EMBL" id="AJWK01011886">
    <property type="status" value="NOT_ANNOTATED_CDS"/>
    <property type="molecule type" value="Genomic_DNA"/>
</dbReference>
<dbReference type="PANTHER" id="PTHR21137:SF35">
    <property type="entry name" value="ODORANT RECEPTOR 19A-RELATED"/>
    <property type="match status" value="1"/>
</dbReference>
<evidence type="ECO:0000256" key="5">
    <source>
        <dbReference type="ARBA" id="ARBA00022725"/>
    </source>
</evidence>
<comment type="caution">
    <text evidence="10">Lacks conserved residue(s) required for the propagation of feature annotation.</text>
</comment>
<protein>
    <recommendedName>
        <fullName evidence="10">Odorant receptor</fullName>
    </recommendedName>
</protein>
<keyword evidence="5 10" id="KW-0552">Olfaction</keyword>
<dbReference type="VEuPathDB" id="VectorBase:LLOJ010898"/>
<reference evidence="11" key="1">
    <citation type="submission" date="2020-05" db="UniProtKB">
        <authorList>
            <consortium name="EnsemblMetazoa"/>
        </authorList>
    </citation>
    <scope>IDENTIFICATION</scope>
    <source>
        <strain evidence="11">Jacobina</strain>
    </source>
</reference>
<dbReference type="GO" id="GO:0005886">
    <property type="term" value="C:plasma membrane"/>
    <property type="evidence" value="ECO:0007669"/>
    <property type="project" value="UniProtKB-SubCell"/>
</dbReference>
<dbReference type="PANTHER" id="PTHR21137">
    <property type="entry name" value="ODORANT RECEPTOR"/>
    <property type="match status" value="1"/>
</dbReference>
<accession>A0A3F2ZDC1</accession>
<organism evidence="11 12">
    <name type="scientific">Lutzomyia longipalpis</name>
    <name type="common">Sand fly</name>
    <dbReference type="NCBI Taxonomy" id="7200"/>
    <lineage>
        <taxon>Eukaryota</taxon>
        <taxon>Metazoa</taxon>
        <taxon>Ecdysozoa</taxon>
        <taxon>Arthropoda</taxon>
        <taxon>Hexapoda</taxon>
        <taxon>Insecta</taxon>
        <taxon>Pterygota</taxon>
        <taxon>Neoptera</taxon>
        <taxon>Endopterygota</taxon>
        <taxon>Diptera</taxon>
        <taxon>Nematocera</taxon>
        <taxon>Psychodoidea</taxon>
        <taxon>Psychodidae</taxon>
        <taxon>Lutzomyia</taxon>
        <taxon>Lutzomyia</taxon>
    </lineage>
</organism>
<evidence type="ECO:0000256" key="6">
    <source>
        <dbReference type="ARBA" id="ARBA00022989"/>
    </source>
</evidence>
<evidence type="ECO:0000313" key="12">
    <source>
        <dbReference type="Proteomes" id="UP000092461"/>
    </source>
</evidence>
<dbReference type="VEuPathDB" id="VectorBase:LLONM1_007722"/>
<dbReference type="GO" id="GO:0007165">
    <property type="term" value="P:signal transduction"/>
    <property type="evidence" value="ECO:0007669"/>
    <property type="project" value="UniProtKB-KW"/>
</dbReference>
<evidence type="ECO:0000256" key="4">
    <source>
        <dbReference type="ARBA" id="ARBA00022692"/>
    </source>
</evidence>
<dbReference type="GO" id="GO:0004984">
    <property type="term" value="F:olfactory receptor activity"/>
    <property type="evidence" value="ECO:0007669"/>
    <property type="project" value="InterPro"/>
</dbReference>
<sequence length="386" mass="44776">MASGAFTVAKGREYLLKRCAFSGLDIFLRDGRKTISYYLCFWVPGLYMVFCVYSSYIHRSDHATVFQCLSVCGGAIQCSLKAHVAHIYRKDLRQVFEFVKRKYDEIQDDPEIEEHYCKKNRIHYILQRLLLYIINMNLVMFAIYPVLYFVIYGKRKFVVICNIPGLNPYPEAGFPDYEIQTAFHIGCLFVGTNELVCLDGLFGYFVLNGAAMADTLITHVRRMSSLLVKESLTDIETTAFIRYLGQLHQEYINYVNRLDRIYNLMFLIQFASFALSGSIGLYAARVSNWYAAYWLAMTAVFQLFFFCSMGSVIESKNFKISEELYKAQWTSMNVRNRRMLIFIMQRARTQRGMTVGNISKLNLETGMDVYKILYSYSVLLMDAVKT</sequence>
<comment type="similarity">
    <text evidence="10">Belongs to the insect chemoreceptor superfamily. Heteromeric odorant receptor channel (TC 1.A.69) family.</text>
</comment>
<dbReference type="EMBL" id="AJWK01011885">
    <property type="status" value="NOT_ANNOTATED_CDS"/>
    <property type="molecule type" value="Genomic_DNA"/>
</dbReference>
<keyword evidence="12" id="KW-1185">Reference proteome</keyword>
<evidence type="ECO:0000256" key="8">
    <source>
        <dbReference type="ARBA" id="ARBA00023170"/>
    </source>
</evidence>
<dbReference type="InterPro" id="IPR004117">
    <property type="entry name" value="7tm6_olfct_rcpt"/>
</dbReference>
<evidence type="ECO:0000256" key="3">
    <source>
        <dbReference type="ARBA" id="ARBA00022606"/>
    </source>
</evidence>
<evidence type="ECO:0000313" key="11">
    <source>
        <dbReference type="EnsemblMetazoa" id="LLOJ010898-PA"/>
    </source>
</evidence>
<proteinExistence type="inferred from homology"/>
<feature type="transmembrane region" description="Helical" evidence="10">
    <location>
        <begin position="290"/>
        <end position="313"/>
    </location>
</feature>
<name>A0A3F2ZDC1_LUTLO</name>
<feature type="transmembrane region" description="Helical" evidence="10">
    <location>
        <begin position="261"/>
        <end position="284"/>
    </location>
</feature>
<dbReference type="EMBL" id="AJWK01011884">
    <property type="status" value="NOT_ANNOTATED_CDS"/>
    <property type="molecule type" value="Genomic_DNA"/>
</dbReference>
<keyword evidence="3 10" id="KW-0716">Sensory transduction</keyword>
<keyword evidence="8 10" id="KW-0675">Receptor</keyword>
<evidence type="ECO:0000256" key="7">
    <source>
        <dbReference type="ARBA" id="ARBA00023136"/>
    </source>
</evidence>
<feature type="transmembrane region" description="Helical" evidence="10">
    <location>
        <begin position="129"/>
        <end position="151"/>
    </location>
</feature>
<dbReference type="GO" id="GO:0005549">
    <property type="term" value="F:odorant binding"/>
    <property type="evidence" value="ECO:0007669"/>
    <property type="project" value="InterPro"/>
</dbReference>
<keyword evidence="6 10" id="KW-1133">Transmembrane helix</keyword>
<dbReference type="Proteomes" id="UP000092461">
    <property type="component" value="Unassembled WGS sequence"/>
</dbReference>
<keyword evidence="9 10" id="KW-0807">Transducer</keyword>
<feature type="transmembrane region" description="Helical" evidence="10">
    <location>
        <begin position="35"/>
        <end position="53"/>
    </location>
</feature>
<evidence type="ECO:0000256" key="1">
    <source>
        <dbReference type="ARBA" id="ARBA00004651"/>
    </source>
</evidence>
<evidence type="ECO:0000256" key="2">
    <source>
        <dbReference type="ARBA" id="ARBA00022475"/>
    </source>
</evidence>
<evidence type="ECO:0000256" key="10">
    <source>
        <dbReference type="RuleBase" id="RU351113"/>
    </source>
</evidence>
<dbReference type="EnsemblMetazoa" id="LLOJ010898-RA">
    <property type="protein sequence ID" value="LLOJ010898-PA"/>
    <property type="gene ID" value="LLOJ010898"/>
</dbReference>
<keyword evidence="2" id="KW-1003">Cell membrane</keyword>